<sequence>MVSSRAYLLLLHWTSSFSSDGTTGAPPPPLRGLAARLARNSDRSAACSSRLTSAADLPAPLTLASALRPAQLASTFLRRCYFLCSVPPSSFTLLRGFSPPSSQSLLM</sequence>
<evidence type="ECO:0000313" key="2">
    <source>
        <dbReference type="EMBL" id="KAK9087351.1"/>
    </source>
</evidence>
<evidence type="ECO:0000313" key="3">
    <source>
        <dbReference type="Proteomes" id="UP001420932"/>
    </source>
</evidence>
<evidence type="ECO:0000256" key="1">
    <source>
        <dbReference type="SAM" id="SignalP"/>
    </source>
</evidence>
<feature type="signal peptide" evidence="1">
    <location>
        <begin position="1"/>
        <end position="24"/>
    </location>
</feature>
<gene>
    <name evidence="2" type="ORF">Syun_029745</name>
</gene>
<organism evidence="2 3">
    <name type="scientific">Stephania yunnanensis</name>
    <dbReference type="NCBI Taxonomy" id="152371"/>
    <lineage>
        <taxon>Eukaryota</taxon>
        <taxon>Viridiplantae</taxon>
        <taxon>Streptophyta</taxon>
        <taxon>Embryophyta</taxon>
        <taxon>Tracheophyta</taxon>
        <taxon>Spermatophyta</taxon>
        <taxon>Magnoliopsida</taxon>
        <taxon>Ranunculales</taxon>
        <taxon>Menispermaceae</taxon>
        <taxon>Menispermoideae</taxon>
        <taxon>Cissampelideae</taxon>
        <taxon>Stephania</taxon>
    </lineage>
</organism>
<proteinExistence type="predicted"/>
<name>A0AAP0E668_9MAGN</name>
<dbReference type="AlphaFoldDB" id="A0AAP0E668"/>
<dbReference type="EMBL" id="JBBNAF010000013">
    <property type="protein sequence ID" value="KAK9087351.1"/>
    <property type="molecule type" value="Genomic_DNA"/>
</dbReference>
<accession>A0AAP0E668</accession>
<keyword evidence="1" id="KW-0732">Signal</keyword>
<comment type="caution">
    <text evidence="2">The sequence shown here is derived from an EMBL/GenBank/DDBJ whole genome shotgun (WGS) entry which is preliminary data.</text>
</comment>
<protein>
    <recommendedName>
        <fullName evidence="4">Secreted protein</fullName>
    </recommendedName>
</protein>
<feature type="chain" id="PRO_5042810587" description="Secreted protein" evidence="1">
    <location>
        <begin position="25"/>
        <end position="107"/>
    </location>
</feature>
<dbReference type="Proteomes" id="UP001420932">
    <property type="component" value="Unassembled WGS sequence"/>
</dbReference>
<keyword evidence="3" id="KW-1185">Reference proteome</keyword>
<reference evidence="2 3" key="1">
    <citation type="submission" date="2024-01" db="EMBL/GenBank/DDBJ databases">
        <title>Genome assemblies of Stephania.</title>
        <authorList>
            <person name="Yang L."/>
        </authorList>
    </citation>
    <scope>NUCLEOTIDE SEQUENCE [LARGE SCALE GENOMIC DNA]</scope>
    <source>
        <strain evidence="2">YNDBR</strain>
        <tissue evidence="2">Leaf</tissue>
    </source>
</reference>
<evidence type="ECO:0008006" key="4">
    <source>
        <dbReference type="Google" id="ProtNLM"/>
    </source>
</evidence>